<evidence type="ECO:0000259" key="4">
    <source>
        <dbReference type="Pfam" id="PF01636"/>
    </source>
</evidence>
<dbReference type="PANTHER" id="PTHR21310:SF15">
    <property type="entry name" value="AMINOGLYCOSIDE PHOSPHOTRANSFERASE DOMAIN-CONTAINING PROTEIN"/>
    <property type="match status" value="1"/>
</dbReference>
<accession>A0A8H4PZ67</accession>
<evidence type="ECO:0000313" key="5">
    <source>
        <dbReference type="EMBL" id="KAF4513192.1"/>
    </source>
</evidence>
<dbReference type="InterPro" id="IPR011009">
    <property type="entry name" value="Kinase-like_dom_sf"/>
</dbReference>
<dbReference type="PROSITE" id="PS00109">
    <property type="entry name" value="PROTEIN_KINASE_TYR"/>
    <property type="match status" value="1"/>
</dbReference>
<dbReference type="InterPro" id="IPR008266">
    <property type="entry name" value="Tyr_kinase_AS"/>
</dbReference>
<dbReference type="OrthoDB" id="2831558at2759"/>
<feature type="domain" description="Aminoglycoside phosphotransferase" evidence="4">
    <location>
        <begin position="117"/>
        <end position="320"/>
    </location>
</feature>
<sequence length="430" mass="46928">MTINADRASYERRLAVVEQLVRSRGLQSSNISTLAFSEEYQYPFNNYLFKVELALPASPSSFPGTQPGTTEAPSDGVSALVIKLSNLAVEGLNNANRVENDVAVQHLVRQSMVQAGLGPLVPAIYAWAPAKTTDATDETGFGWIMSELKSGVDLDSEFSSLGLEDKDKVLDQIAAVLRAIQTARLPESVTKFGGLTFDSSGRIVSGEAPLQKGEPVGSYAEWKVRKLRTQLKKAAESPVILGWKSSGLDTRIEKFLTGGGPEKALTGVDLHRKSLIHADFTTNNMLFDKDSKKITAVLDFDWSFVSNPLDEFMSGLSDVGGHVGDEDNEIDTAILSGDFTRLPADLDEESTKKWEAAKAWNTAMRKGGVVSPGDIEGVDKIRDFGRLQTLLCPYRLGNASALEQLDDEKRGELRAKTEADLVQWLEKHGF</sequence>
<keyword evidence="6" id="KW-1185">Reference proteome</keyword>
<dbReference type="SUPFAM" id="SSF56112">
    <property type="entry name" value="Protein kinase-like (PK-like)"/>
    <property type="match status" value="1"/>
</dbReference>
<comment type="catalytic activity">
    <reaction evidence="3">
        <text>L-seryl-[protein] + ATP = O-phospho-L-seryl-[protein] + ADP + H(+)</text>
        <dbReference type="Rhea" id="RHEA:17989"/>
        <dbReference type="Rhea" id="RHEA-COMP:9863"/>
        <dbReference type="Rhea" id="RHEA-COMP:11604"/>
        <dbReference type="ChEBI" id="CHEBI:15378"/>
        <dbReference type="ChEBI" id="CHEBI:29999"/>
        <dbReference type="ChEBI" id="CHEBI:30616"/>
        <dbReference type="ChEBI" id="CHEBI:83421"/>
        <dbReference type="ChEBI" id="CHEBI:456216"/>
        <dbReference type="EC" id="2.7.11.1"/>
    </reaction>
</comment>
<dbReference type="AlphaFoldDB" id="A0A8H4PZ67"/>
<dbReference type="EMBL" id="JAAVMX010000001">
    <property type="protein sequence ID" value="KAF4513192.1"/>
    <property type="molecule type" value="Genomic_DNA"/>
</dbReference>
<evidence type="ECO:0000256" key="2">
    <source>
        <dbReference type="ARBA" id="ARBA00047899"/>
    </source>
</evidence>
<dbReference type="Gene3D" id="3.90.1200.10">
    <property type="match status" value="1"/>
</dbReference>
<dbReference type="Proteomes" id="UP000557566">
    <property type="component" value="Unassembled WGS sequence"/>
</dbReference>
<proteinExistence type="predicted"/>
<evidence type="ECO:0000256" key="3">
    <source>
        <dbReference type="ARBA" id="ARBA00048679"/>
    </source>
</evidence>
<organism evidence="5 6">
    <name type="scientific">Ophiocordyceps sinensis</name>
    <dbReference type="NCBI Taxonomy" id="72228"/>
    <lineage>
        <taxon>Eukaryota</taxon>
        <taxon>Fungi</taxon>
        <taxon>Dikarya</taxon>
        <taxon>Ascomycota</taxon>
        <taxon>Pezizomycotina</taxon>
        <taxon>Sordariomycetes</taxon>
        <taxon>Hypocreomycetidae</taxon>
        <taxon>Hypocreales</taxon>
        <taxon>Ophiocordycipitaceae</taxon>
        <taxon>Ophiocordyceps</taxon>
    </lineage>
</organism>
<gene>
    <name evidence="5" type="ORF">G6O67_000494</name>
</gene>
<comment type="caution">
    <text evidence="5">The sequence shown here is derived from an EMBL/GenBank/DDBJ whole genome shotgun (WGS) entry which is preliminary data.</text>
</comment>
<protein>
    <recommendedName>
        <fullName evidence="1">non-specific serine/threonine protein kinase</fullName>
        <ecNumber evidence="1">2.7.11.1</ecNumber>
    </recommendedName>
</protein>
<evidence type="ECO:0000313" key="6">
    <source>
        <dbReference type="Proteomes" id="UP000557566"/>
    </source>
</evidence>
<dbReference type="Pfam" id="PF01636">
    <property type="entry name" value="APH"/>
    <property type="match status" value="1"/>
</dbReference>
<comment type="catalytic activity">
    <reaction evidence="2">
        <text>L-threonyl-[protein] + ATP = O-phospho-L-threonyl-[protein] + ADP + H(+)</text>
        <dbReference type="Rhea" id="RHEA:46608"/>
        <dbReference type="Rhea" id="RHEA-COMP:11060"/>
        <dbReference type="Rhea" id="RHEA-COMP:11605"/>
        <dbReference type="ChEBI" id="CHEBI:15378"/>
        <dbReference type="ChEBI" id="CHEBI:30013"/>
        <dbReference type="ChEBI" id="CHEBI:30616"/>
        <dbReference type="ChEBI" id="CHEBI:61977"/>
        <dbReference type="ChEBI" id="CHEBI:456216"/>
        <dbReference type="EC" id="2.7.11.1"/>
    </reaction>
</comment>
<dbReference type="GO" id="GO:0004674">
    <property type="term" value="F:protein serine/threonine kinase activity"/>
    <property type="evidence" value="ECO:0007669"/>
    <property type="project" value="UniProtKB-EC"/>
</dbReference>
<dbReference type="InterPro" id="IPR051678">
    <property type="entry name" value="AGP_Transferase"/>
</dbReference>
<reference evidence="5 6" key="1">
    <citation type="journal article" date="2020" name="Genome Biol. Evol.">
        <title>A new high-quality draft genome assembly of the Chinese cordyceps Ophiocordyceps sinensis.</title>
        <authorList>
            <person name="Shu R."/>
            <person name="Zhang J."/>
            <person name="Meng Q."/>
            <person name="Zhang H."/>
            <person name="Zhou G."/>
            <person name="Li M."/>
            <person name="Wu P."/>
            <person name="Zhao Y."/>
            <person name="Chen C."/>
            <person name="Qin Q."/>
        </authorList>
    </citation>
    <scope>NUCLEOTIDE SEQUENCE [LARGE SCALE GENOMIC DNA]</scope>
    <source>
        <strain evidence="5 6">IOZ07</strain>
    </source>
</reference>
<dbReference type="InterPro" id="IPR002575">
    <property type="entry name" value="Aminoglycoside_PTrfase"/>
</dbReference>
<evidence type="ECO:0000256" key="1">
    <source>
        <dbReference type="ARBA" id="ARBA00012513"/>
    </source>
</evidence>
<name>A0A8H4PZ67_9HYPO</name>
<dbReference type="PANTHER" id="PTHR21310">
    <property type="entry name" value="AMINOGLYCOSIDE PHOSPHOTRANSFERASE-RELATED-RELATED"/>
    <property type="match status" value="1"/>
</dbReference>
<dbReference type="EC" id="2.7.11.1" evidence="1"/>